<keyword evidence="2" id="KW-1185">Reference proteome</keyword>
<comment type="caution">
    <text evidence="1">The sequence shown here is derived from an EMBL/GenBank/DDBJ whole genome shotgun (WGS) entry which is preliminary data.</text>
</comment>
<proteinExistence type="predicted"/>
<dbReference type="Proteomes" id="UP000048984">
    <property type="component" value="Unassembled WGS sequence"/>
</dbReference>
<reference evidence="1 2" key="1">
    <citation type="submission" date="2015-09" db="EMBL/GenBank/DDBJ databases">
        <authorList>
            <person name="Jackson K.R."/>
            <person name="Lunt B.L."/>
            <person name="Fisher J.N.B."/>
            <person name="Gardner A.V."/>
            <person name="Bailey M.E."/>
            <person name="Deus L.M."/>
            <person name="Earl A.S."/>
            <person name="Gibby P.D."/>
            <person name="Hartmann K.A."/>
            <person name="Liu J.E."/>
            <person name="Manci A.M."/>
            <person name="Nielsen D.A."/>
            <person name="Solomon M.B."/>
            <person name="Breakwell D.P."/>
            <person name="Burnett S.H."/>
            <person name="Grose J.H."/>
        </authorList>
    </citation>
    <scope>NUCLEOTIDE SEQUENCE [LARGE SCALE GENOMIC DNA]</scope>
    <source>
        <strain evidence="1 2">16</strain>
    </source>
</reference>
<sequence length="330" mass="36195">MQYTLSAFAGQWHPACVRGAGGAGHFEEGPVTHFTVAVVIDHDPDSPEGRADLAATLQPFHDFKRTGINDAYVRDVDAMDRVVARLGAWPGGDLKGLAMSFGWGYLNDSDAIDIHGPHRFGHLLVLNGLAARAIDRTNPNGRWLGWSLGGGRPFLCRDRALPHDYARLGDIDWRTMRRLARDRRRARLAEISRAAGIPPTDADAVHRQVGQLVEAWRQMPEPRPYGRAFSAWLRLQAGGAAARWHAAAPVLPATGPGERLEDWVAWAPGFGATAVVVDGRWHENGPAGSGDPADGASISWAAWDRQVMDLIDTQRRRHPQAWLAMVDCHC</sequence>
<name>A0A0P6VGD7_9HYPH</name>
<organism evidence="1 2">
    <name type="scientific">Prosthecodimorpha hirschii</name>
    <dbReference type="NCBI Taxonomy" id="665126"/>
    <lineage>
        <taxon>Bacteria</taxon>
        <taxon>Pseudomonadati</taxon>
        <taxon>Pseudomonadota</taxon>
        <taxon>Alphaproteobacteria</taxon>
        <taxon>Hyphomicrobiales</taxon>
        <taxon>Ancalomicrobiaceae</taxon>
        <taxon>Prosthecodimorpha</taxon>
    </lineage>
</organism>
<accession>A0A0P6VGD7</accession>
<evidence type="ECO:0000313" key="2">
    <source>
        <dbReference type="Proteomes" id="UP000048984"/>
    </source>
</evidence>
<dbReference type="EMBL" id="LJYW01000001">
    <property type="protein sequence ID" value="KPL51047.1"/>
    <property type="molecule type" value="Genomic_DNA"/>
</dbReference>
<reference evidence="1 2" key="2">
    <citation type="submission" date="2015-10" db="EMBL/GenBank/DDBJ databases">
        <title>Draft Genome Sequence of Prosthecomicrobium hirschii ATCC 27832.</title>
        <authorList>
            <person name="Daniel J."/>
            <person name="Givan S.A."/>
            <person name="Brun Y.V."/>
            <person name="Brown P.J."/>
        </authorList>
    </citation>
    <scope>NUCLEOTIDE SEQUENCE [LARGE SCALE GENOMIC DNA]</scope>
    <source>
        <strain evidence="1 2">16</strain>
    </source>
</reference>
<protein>
    <submittedName>
        <fullName evidence="1">Uncharacterized protein</fullName>
    </submittedName>
</protein>
<gene>
    <name evidence="1" type="ORF">ABB55_01435</name>
</gene>
<dbReference type="AlphaFoldDB" id="A0A0P6VGD7"/>
<evidence type="ECO:0000313" key="1">
    <source>
        <dbReference type="EMBL" id="KPL51047.1"/>
    </source>
</evidence>